<proteinExistence type="predicted"/>
<evidence type="ECO:0000313" key="2">
    <source>
        <dbReference type="EMBL" id="QHU04686.1"/>
    </source>
</evidence>
<protein>
    <recommendedName>
        <fullName evidence="3">Glycosyltransferase</fullName>
    </recommendedName>
</protein>
<evidence type="ECO:0008006" key="3">
    <source>
        <dbReference type="Google" id="ProtNLM"/>
    </source>
</evidence>
<name>A0A6C0JIR8_9ZZZZ</name>
<dbReference type="AlphaFoldDB" id="A0A6C0JIR8"/>
<dbReference type="EMBL" id="MN740403">
    <property type="protein sequence ID" value="QHU04686.1"/>
    <property type="molecule type" value="Genomic_DNA"/>
</dbReference>
<evidence type="ECO:0000256" key="1">
    <source>
        <dbReference type="SAM" id="MobiDB-lite"/>
    </source>
</evidence>
<accession>A0A6C0JIR8</accession>
<feature type="region of interest" description="Disordered" evidence="1">
    <location>
        <begin position="218"/>
        <end position="237"/>
    </location>
</feature>
<sequence length="237" mass="27171">MVNAFSFCLFGATTNLYHRGFLENLDLIKKHYPGWVVYAYLGPDTEPGFRNYLLRNPVVRVRDTGSTGFKNTVHRFFAIDEPDVDICFFRDADSRIHWKDRWAINGFMNMSSGCHIIRDHVEHTAMIAAGMWGLRRGALKESIRTLFDSWTPVHAGNGDPESAEGFGIDQNFLVKVVYPRIQSTVFVTFSNGQRHTWENGAEFPFAWTNDVYCGRRETPPFVDSPDPRRPPVFVKLS</sequence>
<reference evidence="2" key="1">
    <citation type="journal article" date="2020" name="Nature">
        <title>Giant virus diversity and host interactions through global metagenomics.</title>
        <authorList>
            <person name="Schulz F."/>
            <person name="Roux S."/>
            <person name="Paez-Espino D."/>
            <person name="Jungbluth S."/>
            <person name="Walsh D.A."/>
            <person name="Denef V.J."/>
            <person name="McMahon K.D."/>
            <person name="Konstantinidis K.T."/>
            <person name="Eloe-Fadrosh E.A."/>
            <person name="Kyrpides N.C."/>
            <person name="Woyke T."/>
        </authorList>
    </citation>
    <scope>NUCLEOTIDE SEQUENCE</scope>
    <source>
        <strain evidence="2">GVMAG-M-3300027708-51</strain>
    </source>
</reference>
<organism evidence="2">
    <name type="scientific">viral metagenome</name>
    <dbReference type="NCBI Taxonomy" id="1070528"/>
    <lineage>
        <taxon>unclassified sequences</taxon>
        <taxon>metagenomes</taxon>
        <taxon>organismal metagenomes</taxon>
    </lineage>
</organism>